<protein>
    <submittedName>
        <fullName evidence="7">Major antigenic peptide PEB3</fullName>
    </submittedName>
</protein>
<dbReference type="GO" id="GO:1902358">
    <property type="term" value="P:sulfate transmembrane transport"/>
    <property type="evidence" value="ECO:0007669"/>
    <property type="project" value="InterPro"/>
</dbReference>
<dbReference type="HOGENOM" id="CLU_084206_0_0_7"/>
<evidence type="ECO:0000256" key="1">
    <source>
        <dbReference type="ARBA" id="ARBA00004418"/>
    </source>
</evidence>
<dbReference type="SUPFAM" id="SSF53850">
    <property type="entry name" value="Periplasmic binding protein-like II"/>
    <property type="match status" value="1"/>
</dbReference>
<proteinExistence type="inferred from homology"/>
<keyword evidence="4 6" id="KW-0732">Signal</keyword>
<dbReference type="PANTHER" id="PTHR30368:SF2">
    <property type="entry name" value="SULFATE-BINDING PROTEIN"/>
    <property type="match status" value="1"/>
</dbReference>
<evidence type="ECO:0000256" key="6">
    <source>
        <dbReference type="SAM" id="SignalP"/>
    </source>
</evidence>
<dbReference type="Pfam" id="PF13531">
    <property type="entry name" value="SBP_bac_11"/>
    <property type="match status" value="1"/>
</dbReference>
<keyword evidence="5" id="KW-0574">Periplasm</keyword>
<dbReference type="GO" id="GO:0140104">
    <property type="term" value="F:molecular carrier activity"/>
    <property type="evidence" value="ECO:0007669"/>
    <property type="project" value="InterPro"/>
</dbReference>
<evidence type="ECO:0000256" key="3">
    <source>
        <dbReference type="ARBA" id="ARBA00022448"/>
    </source>
</evidence>
<dbReference type="KEGG" id="cln:UPTC3659_1585"/>
<dbReference type="GO" id="GO:0042597">
    <property type="term" value="C:periplasmic space"/>
    <property type="evidence" value="ECO:0007669"/>
    <property type="project" value="UniProtKB-SubCell"/>
</dbReference>
<dbReference type="PANTHER" id="PTHR30368">
    <property type="entry name" value="SULFATE-BINDING PROTEIN"/>
    <property type="match status" value="1"/>
</dbReference>
<dbReference type="RefSeq" id="WP_039627054.1">
    <property type="nucleotide sequence ID" value="NZ_CP007775.1"/>
</dbReference>
<name>A0A0A8HX74_CAMLA</name>
<dbReference type="EMBL" id="CP007775">
    <property type="protein sequence ID" value="AJD02412.1"/>
    <property type="molecule type" value="Genomic_DNA"/>
</dbReference>
<feature type="signal peptide" evidence="6">
    <location>
        <begin position="1"/>
        <end position="20"/>
    </location>
</feature>
<organism evidence="7 8">
    <name type="scientific">Campylobacter lari NCTC 11845</name>
    <dbReference type="NCBI Taxonomy" id="1388749"/>
    <lineage>
        <taxon>Bacteria</taxon>
        <taxon>Pseudomonadati</taxon>
        <taxon>Campylobacterota</taxon>
        <taxon>Epsilonproteobacteria</taxon>
        <taxon>Campylobacterales</taxon>
        <taxon>Campylobacteraceae</taxon>
        <taxon>Campylobacter</taxon>
    </lineage>
</organism>
<dbReference type="Proteomes" id="UP000031130">
    <property type="component" value="Chromosome"/>
</dbReference>
<evidence type="ECO:0000256" key="4">
    <source>
        <dbReference type="ARBA" id="ARBA00022729"/>
    </source>
</evidence>
<evidence type="ECO:0000313" key="8">
    <source>
        <dbReference type="Proteomes" id="UP000031130"/>
    </source>
</evidence>
<evidence type="ECO:0000313" key="7">
    <source>
        <dbReference type="EMBL" id="AJD02412.1"/>
    </source>
</evidence>
<evidence type="ECO:0000256" key="5">
    <source>
        <dbReference type="ARBA" id="ARBA00022764"/>
    </source>
</evidence>
<sequence>MKKILSLFGACAIFVSLANADINLYGPGGPHTALKDAASKYSEKTGVKINVNFGPQATWFEKAKKDADILFGASDQSALAIASDFEKDFDVNKIKPLYFREAIILTQKGNPLKIKGLKDLADKKVRIVVPEGAGKSNTSGTGVWEDMIGRTKNIQTIANFRSNIVAFTPNSGSARKLFAENKADAWITWIDWSKSNPDIGTAVAIEKDLVVYRTLNVVAKENSSKEVQDFINYLSSDEVKEIFAKYGWRK</sequence>
<dbReference type="OrthoDB" id="9802127at2"/>
<reference evidence="7 8" key="1">
    <citation type="journal article" date="2014" name="Genome Biol. Evol.">
        <title>Comparative Genomics of the Campylobacter lari Group.</title>
        <authorList>
            <person name="Miller W.G."/>
            <person name="Yee E."/>
            <person name="Chapman M.H."/>
            <person name="Smith T.P."/>
            <person name="Bono J.L."/>
            <person name="Huynh S."/>
            <person name="Parker C.T."/>
            <person name="Vandamme P."/>
            <person name="Luong K."/>
            <person name="Korlach J."/>
        </authorList>
    </citation>
    <scope>NUCLEOTIDE SEQUENCE [LARGE SCALE GENOMIC DNA]</scope>
    <source>
        <strain evidence="8">RM3659</strain>
    </source>
</reference>
<dbReference type="AlphaFoldDB" id="A0A0A8HX74"/>
<dbReference type="CDD" id="cd13519">
    <property type="entry name" value="PBP2_PEB3_AcfC"/>
    <property type="match status" value="1"/>
</dbReference>
<feature type="chain" id="PRO_5002037314" evidence="6">
    <location>
        <begin position="21"/>
        <end position="250"/>
    </location>
</feature>
<evidence type="ECO:0000256" key="2">
    <source>
        <dbReference type="ARBA" id="ARBA00006099"/>
    </source>
</evidence>
<gene>
    <name evidence="7" type="ORF">UPTC3659_1585</name>
</gene>
<comment type="similarity">
    <text evidence="2">Belongs to the prokaryotic sulfate-binding protein family.</text>
</comment>
<dbReference type="InterPro" id="IPR005669">
    <property type="entry name" value="Thiosulph/SO4-bd"/>
</dbReference>
<comment type="subcellular location">
    <subcellularLocation>
        <location evidence="1">Periplasm</location>
    </subcellularLocation>
</comment>
<dbReference type="Gene3D" id="3.40.190.10">
    <property type="entry name" value="Periplasmic binding protein-like II"/>
    <property type="match status" value="2"/>
</dbReference>
<accession>A0A0A8HX74</accession>
<keyword evidence="3" id="KW-0813">Transport</keyword>